<dbReference type="InterPro" id="IPR003439">
    <property type="entry name" value="ABC_transporter-like_ATP-bd"/>
</dbReference>
<dbReference type="NCBIfam" id="TIGR02315">
    <property type="entry name" value="ABC_phnC"/>
    <property type="match status" value="1"/>
</dbReference>
<comment type="caution">
    <text evidence="9">The sequence shown here is derived from an EMBL/GenBank/DDBJ whole genome shotgun (WGS) entry which is preliminary data.</text>
</comment>
<dbReference type="EMBL" id="CAJEWD010000006">
    <property type="protein sequence ID" value="CAD2075609.1"/>
    <property type="molecule type" value="Genomic_DNA"/>
</dbReference>
<evidence type="ECO:0000313" key="9">
    <source>
        <dbReference type="EMBL" id="CAD2075609.1"/>
    </source>
</evidence>
<reference evidence="9 10" key="1">
    <citation type="submission" date="2020-07" db="EMBL/GenBank/DDBJ databases">
        <authorList>
            <person name="Criscuolo A."/>
        </authorList>
    </citation>
    <scope>NUCLEOTIDE SEQUENCE [LARGE SCALE GENOMIC DNA]</scope>
    <source>
        <strain evidence="9">CIP111649</strain>
    </source>
</reference>
<dbReference type="Pfam" id="PF00005">
    <property type="entry name" value="ABC_tran"/>
    <property type="match status" value="1"/>
</dbReference>
<dbReference type="GO" id="GO:0016887">
    <property type="term" value="F:ATP hydrolysis activity"/>
    <property type="evidence" value="ECO:0007669"/>
    <property type="project" value="InterPro"/>
</dbReference>
<keyword evidence="1" id="KW-0813">Transport</keyword>
<dbReference type="InterPro" id="IPR027417">
    <property type="entry name" value="P-loop_NTPase"/>
</dbReference>
<gene>
    <name evidence="9" type="primary">phnC</name>
    <name evidence="9" type="ORF">JEODO184_00908</name>
</gene>
<dbReference type="SUPFAM" id="SSF52540">
    <property type="entry name" value="P-loop containing nucleoside triphosphate hydrolases"/>
    <property type="match status" value="1"/>
</dbReference>
<dbReference type="InterPro" id="IPR017871">
    <property type="entry name" value="ABC_transporter-like_CS"/>
</dbReference>
<evidence type="ECO:0000256" key="4">
    <source>
        <dbReference type="ARBA" id="ARBA00022840"/>
    </source>
</evidence>
<dbReference type="Gene3D" id="3.40.50.300">
    <property type="entry name" value="P-loop containing nucleotide triphosphate hydrolases"/>
    <property type="match status" value="1"/>
</dbReference>
<protein>
    <submittedName>
        <fullName evidence="9">Phosphate-import ATP-binding protein PhnC</fullName>
    </submittedName>
</protein>
<sequence length="307" mass="34569">MAVDKKVKEVNKVEERTDFNKKATDNVLISFDEDIEVTGQEVETLSKKEVKQMPVIMSIDNLYKEYSKGKNVLKDISFDIKKGELLSIIGPSGAGKSTLLRSINRMIEPTSGTITFNDKDITNVKGKALRQMRTNIGMIFQHYNLVDRLSVFENVLHGTLGYKNSLQGIFSMYTESEKEEALDIITELGIEDHIYKRCDELSGGQKQRVGIARALIQKPKIILCDEPIASLDPSSSRVIMEHLRKICNEKGITVIVNLHQVDVAKNYSDRIVGLNTGEVVFNGHPSEINKEVIQNIYGTDFDDLIME</sequence>
<evidence type="ECO:0000256" key="6">
    <source>
        <dbReference type="ARBA" id="ARBA00022967"/>
    </source>
</evidence>
<dbReference type="CDD" id="cd03256">
    <property type="entry name" value="ABC_PhnC_transporter"/>
    <property type="match status" value="1"/>
</dbReference>
<evidence type="ECO:0000313" key="10">
    <source>
        <dbReference type="Proteomes" id="UP000589351"/>
    </source>
</evidence>
<dbReference type="PROSITE" id="PS00211">
    <property type="entry name" value="ABC_TRANSPORTER_1"/>
    <property type="match status" value="1"/>
</dbReference>
<dbReference type="PROSITE" id="PS50893">
    <property type="entry name" value="ABC_TRANSPORTER_2"/>
    <property type="match status" value="1"/>
</dbReference>
<dbReference type="FunFam" id="3.40.50.300:FF:000134">
    <property type="entry name" value="Iron-enterobactin ABC transporter ATP-binding protein"/>
    <property type="match status" value="1"/>
</dbReference>
<dbReference type="InterPro" id="IPR012693">
    <property type="entry name" value="ABC_transpr_PhnC"/>
</dbReference>
<dbReference type="PANTHER" id="PTHR43166">
    <property type="entry name" value="AMINO ACID IMPORT ATP-BINDING PROTEIN"/>
    <property type="match status" value="1"/>
</dbReference>
<dbReference type="SMART" id="SM00382">
    <property type="entry name" value="AAA"/>
    <property type="match status" value="1"/>
</dbReference>
<dbReference type="GO" id="GO:0015416">
    <property type="term" value="F:ABC-type phosphonate transporter activity"/>
    <property type="evidence" value="ECO:0007669"/>
    <property type="project" value="InterPro"/>
</dbReference>
<dbReference type="GO" id="GO:0016020">
    <property type="term" value="C:membrane"/>
    <property type="evidence" value="ECO:0007669"/>
    <property type="project" value="InterPro"/>
</dbReference>
<keyword evidence="6" id="KW-1278">Translocase</keyword>
<dbReference type="InterPro" id="IPR050086">
    <property type="entry name" value="MetN_ABC_transporter-like"/>
</dbReference>
<keyword evidence="2" id="KW-1003">Cell membrane</keyword>
<dbReference type="Proteomes" id="UP000589351">
    <property type="component" value="Unassembled WGS sequence"/>
</dbReference>
<dbReference type="GO" id="GO:0005524">
    <property type="term" value="F:ATP binding"/>
    <property type="evidence" value="ECO:0007669"/>
    <property type="project" value="UniProtKB-KW"/>
</dbReference>
<proteinExistence type="predicted"/>
<organism evidence="9 10">
    <name type="scientific">Jeotgalicoccus meleagridis</name>
    <dbReference type="NCBI Taxonomy" id="2759181"/>
    <lineage>
        <taxon>Bacteria</taxon>
        <taxon>Bacillati</taxon>
        <taxon>Bacillota</taxon>
        <taxon>Bacilli</taxon>
        <taxon>Bacillales</taxon>
        <taxon>Staphylococcaceae</taxon>
        <taxon>Jeotgalicoccus</taxon>
    </lineage>
</organism>
<evidence type="ECO:0000256" key="1">
    <source>
        <dbReference type="ARBA" id="ARBA00022448"/>
    </source>
</evidence>
<evidence type="ECO:0000256" key="2">
    <source>
        <dbReference type="ARBA" id="ARBA00022475"/>
    </source>
</evidence>
<evidence type="ECO:0000256" key="3">
    <source>
        <dbReference type="ARBA" id="ARBA00022741"/>
    </source>
</evidence>
<evidence type="ECO:0000256" key="5">
    <source>
        <dbReference type="ARBA" id="ARBA00022885"/>
    </source>
</evidence>
<dbReference type="InterPro" id="IPR003593">
    <property type="entry name" value="AAA+_ATPase"/>
</dbReference>
<keyword evidence="3" id="KW-0547">Nucleotide-binding</keyword>
<name>A0A6V7RD17_9STAP</name>
<accession>A0A6V7RD17</accession>
<keyword evidence="7" id="KW-0472">Membrane</keyword>
<feature type="domain" description="ABC transporter" evidence="8">
    <location>
        <begin position="57"/>
        <end position="301"/>
    </location>
</feature>
<keyword evidence="5" id="KW-0918">Phosphonate transport</keyword>
<dbReference type="AlphaFoldDB" id="A0A6V7RD17"/>
<dbReference type="PANTHER" id="PTHR43166:SF6">
    <property type="entry name" value="PHOSPHONATES IMPORT ATP-BINDING PROTEIN PHNC"/>
    <property type="match status" value="1"/>
</dbReference>
<keyword evidence="4 9" id="KW-0067">ATP-binding</keyword>
<keyword evidence="10" id="KW-1185">Reference proteome</keyword>
<evidence type="ECO:0000256" key="7">
    <source>
        <dbReference type="ARBA" id="ARBA00023136"/>
    </source>
</evidence>
<evidence type="ECO:0000259" key="8">
    <source>
        <dbReference type="PROSITE" id="PS50893"/>
    </source>
</evidence>